<dbReference type="InterPro" id="IPR006571">
    <property type="entry name" value="TLDc_dom"/>
</dbReference>
<dbReference type="CDD" id="cd00118">
    <property type="entry name" value="LysM"/>
    <property type="match status" value="1"/>
</dbReference>
<evidence type="ECO:0000313" key="9">
    <source>
        <dbReference type="EMBL" id="KAI1894122.1"/>
    </source>
</evidence>
<dbReference type="FunFam" id="3.10.350.10:FF:000002">
    <property type="entry name" value="Oxidation resistance protein 1 isoform X1"/>
    <property type="match status" value="1"/>
</dbReference>
<protein>
    <recommendedName>
        <fullName evidence="5">Oxidation resistance protein 1</fullName>
    </recommendedName>
</protein>
<feature type="region of interest" description="Disordered" evidence="6">
    <location>
        <begin position="1"/>
        <end position="34"/>
    </location>
</feature>
<feature type="compositionally biased region" description="Basic and acidic residues" evidence="6">
    <location>
        <begin position="15"/>
        <end position="27"/>
    </location>
</feature>
<dbReference type="PANTHER" id="PTHR23354">
    <property type="entry name" value="NUCLEOLAR PROTEIN 7/ESTROGEN RECEPTOR COACTIVATOR-RELATED"/>
    <property type="match status" value="1"/>
</dbReference>
<dbReference type="Gene3D" id="3.10.350.10">
    <property type="entry name" value="LysM domain"/>
    <property type="match status" value="1"/>
</dbReference>
<accession>A0A8T3DDA8</accession>
<dbReference type="EMBL" id="JAERUA010000010">
    <property type="protein sequence ID" value="KAI1894122.1"/>
    <property type="molecule type" value="Genomic_DNA"/>
</dbReference>
<evidence type="ECO:0000256" key="5">
    <source>
        <dbReference type="ARBA" id="ARBA00040604"/>
    </source>
</evidence>
<feature type="compositionally biased region" description="Polar residues" evidence="6">
    <location>
        <begin position="365"/>
        <end position="383"/>
    </location>
</feature>
<dbReference type="Proteomes" id="UP000829720">
    <property type="component" value="Unassembled WGS sequence"/>
</dbReference>
<dbReference type="Pfam" id="PF07534">
    <property type="entry name" value="TLD"/>
    <property type="match status" value="1"/>
</dbReference>
<feature type="compositionally biased region" description="Polar residues" evidence="6">
    <location>
        <begin position="330"/>
        <end position="340"/>
    </location>
</feature>
<reference evidence="9" key="1">
    <citation type="submission" date="2021-01" db="EMBL/GenBank/DDBJ databases">
        <authorList>
            <person name="Zahm M."/>
            <person name="Roques C."/>
            <person name="Cabau C."/>
            <person name="Klopp C."/>
            <person name="Donnadieu C."/>
            <person name="Jouanno E."/>
            <person name="Lampietro C."/>
            <person name="Louis A."/>
            <person name="Herpin A."/>
            <person name="Echchiki A."/>
            <person name="Berthelot C."/>
            <person name="Parey E."/>
            <person name="Roest-Crollius H."/>
            <person name="Braasch I."/>
            <person name="Postlethwait J."/>
            <person name="Bobe J."/>
            <person name="Montfort J."/>
            <person name="Bouchez O."/>
            <person name="Begum T."/>
            <person name="Mejri S."/>
            <person name="Adams A."/>
            <person name="Chen W.-J."/>
            <person name="Guiguen Y."/>
        </authorList>
    </citation>
    <scope>NUCLEOTIDE SEQUENCE</scope>
    <source>
        <tissue evidence="9">Blood</tissue>
    </source>
</reference>
<dbReference type="AlphaFoldDB" id="A0A8T3DDA8"/>
<evidence type="ECO:0000259" key="7">
    <source>
        <dbReference type="PROSITE" id="PS51782"/>
    </source>
</evidence>
<evidence type="ECO:0000256" key="4">
    <source>
        <dbReference type="ARBA" id="ARBA00037112"/>
    </source>
</evidence>
<comment type="subcellular location">
    <subcellularLocation>
        <location evidence="1">Mitochondrion</location>
    </subcellularLocation>
</comment>
<feature type="region of interest" description="Disordered" evidence="6">
    <location>
        <begin position="285"/>
        <end position="456"/>
    </location>
</feature>
<feature type="compositionally biased region" description="Polar residues" evidence="6">
    <location>
        <begin position="298"/>
        <end position="317"/>
    </location>
</feature>
<dbReference type="SMART" id="SM00257">
    <property type="entry name" value="LysM"/>
    <property type="match status" value="1"/>
</dbReference>
<dbReference type="GO" id="GO:0005739">
    <property type="term" value="C:mitochondrion"/>
    <property type="evidence" value="ECO:0007669"/>
    <property type="project" value="UniProtKB-SubCell"/>
</dbReference>
<dbReference type="GO" id="GO:0005634">
    <property type="term" value="C:nucleus"/>
    <property type="evidence" value="ECO:0007669"/>
    <property type="project" value="TreeGrafter"/>
</dbReference>
<dbReference type="SMART" id="SM00584">
    <property type="entry name" value="TLDc"/>
    <property type="match status" value="1"/>
</dbReference>
<keyword evidence="3" id="KW-0496">Mitochondrion</keyword>
<dbReference type="InterPro" id="IPR018392">
    <property type="entry name" value="LysM"/>
</dbReference>
<feature type="region of interest" description="Disordered" evidence="6">
    <location>
        <begin position="220"/>
        <end position="240"/>
    </location>
</feature>
<dbReference type="InterPro" id="IPR036779">
    <property type="entry name" value="LysM_dom_sf"/>
</dbReference>
<evidence type="ECO:0000256" key="3">
    <source>
        <dbReference type="ARBA" id="ARBA00023128"/>
    </source>
</evidence>
<comment type="caution">
    <text evidence="9">The sequence shown here is derived from an EMBL/GenBank/DDBJ whole genome shotgun (WGS) entry which is preliminary data.</text>
</comment>
<dbReference type="PANTHER" id="PTHR23354:SF69">
    <property type="entry name" value="OXIDATION RESISTANCE PROTEIN 1"/>
    <property type="match status" value="1"/>
</dbReference>
<dbReference type="GO" id="GO:0006979">
    <property type="term" value="P:response to oxidative stress"/>
    <property type="evidence" value="ECO:0007669"/>
    <property type="project" value="TreeGrafter"/>
</dbReference>
<sequence length="781" mass="86889">MNVMRTLPRLLSDTGQKKTPEKKDGRRMSFQRPKGTIEYSVESRDTLNSIALKFDTTPNELVQLNKLFSRAVVPGQVLYVPDPAYISSVGSSPSLSPISPLSPTFSEADLEKVTNSDGISRPPAEAQGPARTVLRSARVVSSTSEEEEALTEKFLKINCKYITDGKGAVSGVLLVTPNNIMFDPHRTDPLVQEHGCEEYGIMCPLEEVMSAAMYTEITDSKIRESVPPEPEQPSSGHDAFQQKRILNTDEAEPRNDIGSAVLHNMEESLSEDVFTEPELSPIREELVSPEEPRHDKSSGASCESAQTISQAEPASQHNGREEQGEAGSLEGQSTQPSRAGSKQHSRERASSSSTSRDQGEGTKSRFASESQGLALTPGSSEASGQVGPEKENLNRQVTGESETEVEELRKMWKSHTMQQAKEQRENVQQTQKDSAPTNPGQTAERPGSAEVAPREKWRHQTHKFLCLRVGKPMRKTFVSNASASMQQYAQRDRKHEYWFAVPLERSDHLYVFFIQWSPDMYGEGLGGVGQEPGFMVVKKNDESETEEESLATDITAKEWEVVSVAEYHRRIDALNSEDLRALCKRLQISTKEEVNSNQGTSIKSDLEPESFRPNLSEPSDLLLTDQIEKLAKNLPPRTIGYPWTLAFGTSKHGMSIKTLYRAMQGQDTPVLMVIKDSDGEVFGALASEPFKVSDGFYGTGETFLFTFYPDFEVFKWTGDNMFFIKGDMDSLAFGGGGGEFGLWLDGDLYHGRSHSCKTFGNPMLSRKEDFYVQDIEIWSFE</sequence>
<feature type="compositionally biased region" description="Basic and acidic residues" evidence="6">
    <location>
        <begin position="285"/>
        <end position="297"/>
    </location>
</feature>
<proteinExistence type="inferred from homology"/>
<comment type="function">
    <text evidence="4">May be involved in protection from oxidative damage.</text>
</comment>
<evidence type="ECO:0000259" key="8">
    <source>
        <dbReference type="PROSITE" id="PS51886"/>
    </source>
</evidence>
<dbReference type="Pfam" id="PF01476">
    <property type="entry name" value="LysM"/>
    <property type="match status" value="1"/>
</dbReference>
<evidence type="ECO:0000256" key="2">
    <source>
        <dbReference type="ARBA" id="ARBA00009540"/>
    </source>
</evidence>
<keyword evidence="10" id="KW-1185">Reference proteome</keyword>
<name>A0A8T3DDA8_9TELE</name>
<evidence type="ECO:0000256" key="6">
    <source>
        <dbReference type="SAM" id="MobiDB-lite"/>
    </source>
</evidence>
<dbReference type="OrthoDB" id="26679at2759"/>
<feature type="domain" description="TLDc" evidence="8">
    <location>
        <begin position="620"/>
        <end position="781"/>
    </location>
</feature>
<gene>
    <name evidence="9" type="ORF">AGOR_G00112570</name>
</gene>
<feature type="domain" description="LysM" evidence="7">
    <location>
        <begin position="37"/>
        <end position="80"/>
    </location>
</feature>
<feature type="compositionally biased region" description="Polar residues" evidence="6">
    <location>
        <begin position="415"/>
        <end position="441"/>
    </location>
</feature>
<evidence type="ECO:0000256" key="1">
    <source>
        <dbReference type="ARBA" id="ARBA00004173"/>
    </source>
</evidence>
<dbReference type="SUPFAM" id="SSF54106">
    <property type="entry name" value="LysM domain"/>
    <property type="match status" value="1"/>
</dbReference>
<comment type="similarity">
    <text evidence="2">Belongs to the OXR1 family.</text>
</comment>
<organism evidence="9 10">
    <name type="scientific">Albula goreensis</name>
    <dbReference type="NCBI Taxonomy" id="1534307"/>
    <lineage>
        <taxon>Eukaryota</taxon>
        <taxon>Metazoa</taxon>
        <taxon>Chordata</taxon>
        <taxon>Craniata</taxon>
        <taxon>Vertebrata</taxon>
        <taxon>Euteleostomi</taxon>
        <taxon>Actinopterygii</taxon>
        <taxon>Neopterygii</taxon>
        <taxon>Teleostei</taxon>
        <taxon>Albuliformes</taxon>
        <taxon>Albulidae</taxon>
        <taxon>Albula</taxon>
    </lineage>
</organism>
<dbReference type="PROSITE" id="PS51886">
    <property type="entry name" value="TLDC"/>
    <property type="match status" value="1"/>
</dbReference>
<evidence type="ECO:0000313" key="10">
    <source>
        <dbReference type="Proteomes" id="UP000829720"/>
    </source>
</evidence>
<dbReference type="PROSITE" id="PS51782">
    <property type="entry name" value="LYSM"/>
    <property type="match status" value="1"/>
</dbReference>